<dbReference type="GO" id="GO:0009361">
    <property type="term" value="C:succinate-CoA ligase complex (ADP-forming)"/>
    <property type="evidence" value="ECO:0007669"/>
    <property type="project" value="TreeGrafter"/>
</dbReference>
<feature type="compositionally biased region" description="Low complexity" evidence="1">
    <location>
        <begin position="480"/>
        <end position="492"/>
    </location>
</feature>
<dbReference type="EMBL" id="CP044427">
    <property type="protein sequence ID" value="QFG70105.1"/>
    <property type="molecule type" value="Genomic_DNA"/>
</dbReference>
<evidence type="ECO:0000313" key="4">
    <source>
        <dbReference type="Proteomes" id="UP000326546"/>
    </source>
</evidence>
<feature type="domain" description="ATP-citrate synthase/succinyl-CoA ligase C-terminal" evidence="2">
    <location>
        <begin position="315"/>
        <end position="474"/>
    </location>
</feature>
<organism evidence="3 4">
    <name type="scientific">Ornithinimicrobium pratense</name>
    <dbReference type="NCBI Taxonomy" id="2593973"/>
    <lineage>
        <taxon>Bacteria</taxon>
        <taxon>Bacillati</taxon>
        <taxon>Actinomycetota</taxon>
        <taxon>Actinomycetes</taxon>
        <taxon>Micrococcales</taxon>
        <taxon>Ornithinimicrobiaceae</taxon>
        <taxon>Ornithinimicrobium</taxon>
    </lineage>
</organism>
<dbReference type="InterPro" id="IPR016102">
    <property type="entry name" value="Succinyl-CoA_synth-like"/>
</dbReference>
<dbReference type="Proteomes" id="UP000326546">
    <property type="component" value="Chromosome"/>
</dbReference>
<dbReference type="PANTHER" id="PTHR11117:SF24">
    <property type="entry name" value="PROTEIN FDRA"/>
    <property type="match status" value="1"/>
</dbReference>
<accession>A0A5J6V8H4</accession>
<dbReference type="PANTHER" id="PTHR11117">
    <property type="entry name" value="SUCCINYL-COA LIGASE SUBUNIT ALPHA"/>
    <property type="match status" value="1"/>
</dbReference>
<dbReference type="KEGG" id="serw:FY030_02790"/>
<dbReference type="GO" id="GO:0006099">
    <property type="term" value="P:tricarboxylic acid cycle"/>
    <property type="evidence" value="ECO:0007669"/>
    <property type="project" value="TreeGrafter"/>
</dbReference>
<dbReference type="GO" id="GO:0005829">
    <property type="term" value="C:cytosol"/>
    <property type="evidence" value="ECO:0007669"/>
    <property type="project" value="TreeGrafter"/>
</dbReference>
<keyword evidence="4" id="KW-1185">Reference proteome</keyword>
<feature type="region of interest" description="Disordered" evidence="1">
    <location>
        <begin position="478"/>
        <end position="501"/>
    </location>
</feature>
<dbReference type="InterPro" id="IPR005811">
    <property type="entry name" value="SUCC_ACL_C"/>
</dbReference>
<dbReference type="Pfam" id="PF00549">
    <property type="entry name" value="Ligase_CoA"/>
    <property type="match status" value="1"/>
</dbReference>
<dbReference type="Gene3D" id="3.40.50.720">
    <property type="entry name" value="NAD(P)-binding Rossmann-like Domain"/>
    <property type="match status" value="1"/>
</dbReference>
<gene>
    <name evidence="3" type="ORF">FY030_02790</name>
</gene>
<dbReference type="AlphaFoldDB" id="A0A5J6V8H4"/>
<evidence type="ECO:0000313" key="3">
    <source>
        <dbReference type="EMBL" id="QFG70105.1"/>
    </source>
</evidence>
<name>A0A5J6V8H4_9MICO</name>
<evidence type="ECO:0000259" key="2">
    <source>
        <dbReference type="Pfam" id="PF00549"/>
    </source>
</evidence>
<reference evidence="3 4" key="1">
    <citation type="submission" date="2019-09" db="EMBL/GenBank/DDBJ databases">
        <title>Serinicoccus pratensis sp. nov., isolated from meadow soil.</title>
        <authorList>
            <person name="Zhang W."/>
        </authorList>
    </citation>
    <scope>NUCLEOTIDE SEQUENCE [LARGE SCALE GENOMIC DNA]</scope>
    <source>
        <strain evidence="3 4">W204</strain>
    </source>
</reference>
<dbReference type="GO" id="GO:0004776">
    <property type="term" value="F:succinate-CoA ligase (GDP-forming) activity"/>
    <property type="evidence" value="ECO:0007669"/>
    <property type="project" value="TreeGrafter"/>
</dbReference>
<dbReference type="GO" id="GO:0004775">
    <property type="term" value="F:succinate-CoA ligase (ADP-forming) activity"/>
    <property type="evidence" value="ECO:0007669"/>
    <property type="project" value="TreeGrafter"/>
</dbReference>
<protein>
    <submittedName>
        <fullName evidence="3">FdrA family protein</fullName>
    </submittedName>
</protein>
<dbReference type="OrthoDB" id="5580580at2"/>
<evidence type="ECO:0000256" key="1">
    <source>
        <dbReference type="SAM" id="MobiDB-lite"/>
    </source>
</evidence>
<dbReference type="Gene3D" id="3.40.50.261">
    <property type="entry name" value="Succinyl-CoA synthetase domains"/>
    <property type="match status" value="2"/>
</dbReference>
<dbReference type="SUPFAM" id="SSF52210">
    <property type="entry name" value="Succinyl-CoA synthetase domains"/>
    <property type="match status" value="2"/>
</dbReference>
<proteinExistence type="predicted"/>
<sequence length="501" mass="50953">MQVSQQVRTAPGVHEALIGMGTELNLGLMREVGFQVPDEAGPNDLVIALRGEDEAALAAGQDKLVAVLAELHERSRATGSTTEVAPRTIGSAARRAPGGIALISTPGQYAVLDALDAVNAGLSVMLFSDNVPLADEVALKDAAAAKDVLVMGPDCGTAVVGGAALGFANVVRPGRIGLVAASGTGAQQVMALLDLAGEGISHCLGLGGRDLSSDVGGRSARQALRALAADESTAHVVIVSKPAAEEVVTELEQLAAELGVPVSWATLGRGLPDLTAAVEQTLTAVGAQAPTWPSWVPVEPRPSSAAAGGRSLRGLYCGGTLADEAMILAEEALGPISSNIPLRGAPQVSGHDTLTGHVVIDFGDDELTQGRAHPMIDPSLRLERIRQQGEDPTCGVLLLDLVLGHGAHQDPAGELAEAVSAARTAATGRGGHLPVVVALVGTEADPQGLQECARMLSTAGAHVFTSNAQAVRAALSHLGTPAPADPSTTTPTQHETGRTDR</sequence>